<name>A0A8C6T8P9_9GOBI</name>
<dbReference type="SUPFAM" id="SSF48371">
    <property type="entry name" value="ARM repeat"/>
    <property type="match status" value="1"/>
</dbReference>
<dbReference type="InterPro" id="IPR000225">
    <property type="entry name" value="Armadillo"/>
</dbReference>
<organism evidence="1 2">
    <name type="scientific">Neogobius melanostomus</name>
    <name type="common">round goby</name>
    <dbReference type="NCBI Taxonomy" id="47308"/>
    <lineage>
        <taxon>Eukaryota</taxon>
        <taxon>Metazoa</taxon>
        <taxon>Chordata</taxon>
        <taxon>Craniata</taxon>
        <taxon>Vertebrata</taxon>
        <taxon>Euteleostomi</taxon>
        <taxon>Actinopterygii</taxon>
        <taxon>Neopterygii</taxon>
        <taxon>Teleostei</taxon>
        <taxon>Neoteleostei</taxon>
        <taxon>Acanthomorphata</taxon>
        <taxon>Gobiaria</taxon>
        <taxon>Gobiiformes</taxon>
        <taxon>Gobioidei</taxon>
        <taxon>Gobiidae</taxon>
        <taxon>Benthophilinae</taxon>
        <taxon>Neogobiini</taxon>
        <taxon>Neogobius</taxon>
    </lineage>
</organism>
<evidence type="ECO:0000313" key="1">
    <source>
        <dbReference type="Ensembl" id="ENSNMLP00000017417.1"/>
    </source>
</evidence>
<dbReference type="Ensembl" id="ENSNMLT00000019590.1">
    <property type="protein sequence ID" value="ENSNMLP00000017417.1"/>
    <property type="gene ID" value="ENSNMLG00000011508.1"/>
</dbReference>
<dbReference type="InterPro" id="IPR016024">
    <property type="entry name" value="ARM-type_fold"/>
</dbReference>
<reference evidence="1" key="1">
    <citation type="submission" date="2025-08" db="UniProtKB">
        <authorList>
            <consortium name="Ensembl"/>
        </authorList>
    </citation>
    <scope>IDENTIFICATION</scope>
</reference>
<keyword evidence="2" id="KW-1185">Reference proteome</keyword>
<dbReference type="Gene3D" id="1.25.10.10">
    <property type="entry name" value="Leucine-rich Repeat Variant"/>
    <property type="match status" value="1"/>
</dbReference>
<accession>A0A8C6T8P9</accession>
<dbReference type="Proteomes" id="UP000694523">
    <property type="component" value="Unplaced"/>
</dbReference>
<sequence length="249" mass="27504">MLSPTAAMATAVLDRSRAAVAYGLRAVPLLFQQLQSPGSESRHRALNSLCDLLHDPERLYQTVTGAFVRCFCDLLTCFRRTLLASSLLAPLSLLLDDPDGGCRVAVHRVLNRLALLPSDVNKSTQRSGLCCHISLLHSLPKSRALRLRNRVVSYRDKIANAINRSALLRIINFFLCSVPVEGKRQLCALGVLSVLMELLRDPDTETRVNAAGVFMNALIITSGTADTCPEQRTYTSQPGRERCFIGRWV</sequence>
<dbReference type="InterPro" id="IPR042856">
    <property type="entry name" value="RSP14"/>
</dbReference>
<dbReference type="Pfam" id="PF00514">
    <property type="entry name" value="Arm"/>
    <property type="match status" value="1"/>
</dbReference>
<proteinExistence type="predicted"/>
<dbReference type="PANTHER" id="PTHR15599:SF1">
    <property type="entry name" value="RADIAL SPOKE HEAD 14 HOMOLOG"/>
    <property type="match status" value="1"/>
</dbReference>
<evidence type="ECO:0000313" key="2">
    <source>
        <dbReference type="Proteomes" id="UP000694523"/>
    </source>
</evidence>
<dbReference type="AlphaFoldDB" id="A0A8C6T8P9"/>
<dbReference type="PANTHER" id="PTHR15599">
    <property type="entry name" value="RTDR1"/>
    <property type="match status" value="1"/>
</dbReference>
<dbReference type="InterPro" id="IPR011989">
    <property type="entry name" value="ARM-like"/>
</dbReference>
<reference evidence="1" key="2">
    <citation type="submission" date="2025-09" db="UniProtKB">
        <authorList>
            <consortium name="Ensembl"/>
        </authorList>
    </citation>
    <scope>IDENTIFICATION</scope>
</reference>
<protein>
    <submittedName>
        <fullName evidence="1">Uncharacterized protein</fullName>
    </submittedName>
</protein>